<evidence type="ECO:0000259" key="4">
    <source>
        <dbReference type="Pfam" id="PF00557"/>
    </source>
</evidence>
<evidence type="ECO:0000256" key="3">
    <source>
        <dbReference type="ARBA" id="ARBA00022801"/>
    </source>
</evidence>
<feature type="domain" description="Peptidase M24 C-terminal" evidence="6">
    <location>
        <begin position="535"/>
        <end position="595"/>
    </location>
</feature>
<dbReference type="SUPFAM" id="SSF53092">
    <property type="entry name" value="Creatinase/prolidase N-terminal domain"/>
    <property type="match status" value="1"/>
</dbReference>
<dbReference type="OrthoDB" id="9806388at2"/>
<dbReference type="Gene3D" id="3.90.230.10">
    <property type="entry name" value="Creatinase/methionine aminopeptidase superfamily"/>
    <property type="match status" value="1"/>
</dbReference>
<comment type="similarity">
    <text evidence="1">Belongs to the peptidase M24B family.</text>
</comment>
<evidence type="ECO:0000313" key="7">
    <source>
        <dbReference type="EMBL" id="TFH95637.1"/>
    </source>
</evidence>
<dbReference type="GO" id="GO:0046872">
    <property type="term" value="F:metal ion binding"/>
    <property type="evidence" value="ECO:0007669"/>
    <property type="project" value="UniProtKB-KW"/>
</dbReference>
<dbReference type="PANTHER" id="PTHR43763:SF6">
    <property type="entry name" value="XAA-PRO AMINOPEPTIDASE 1"/>
    <property type="match status" value="1"/>
</dbReference>
<keyword evidence="3" id="KW-0378">Hydrolase</keyword>
<proteinExistence type="inferred from homology"/>
<evidence type="ECO:0000313" key="8">
    <source>
        <dbReference type="Proteomes" id="UP000297225"/>
    </source>
</evidence>
<evidence type="ECO:0000259" key="5">
    <source>
        <dbReference type="Pfam" id="PF01321"/>
    </source>
</evidence>
<keyword evidence="2" id="KW-0479">Metal-binding</keyword>
<dbReference type="STRING" id="1122973.GCA_000379925_00922"/>
<dbReference type="AlphaFoldDB" id="A0A4Y8WQA0"/>
<keyword evidence="7" id="KW-0031">Aminopeptidase</keyword>
<evidence type="ECO:0000259" key="6">
    <source>
        <dbReference type="Pfam" id="PF16188"/>
    </source>
</evidence>
<dbReference type="InterPro" id="IPR032416">
    <property type="entry name" value="Peptidase_M24_C"/>
</dbReference>
<dbReference type="EMBL" id="SPNC01000043">
    <property type="protein sequence ID" value="TFH95637.1"/>
    <property type="molecule type" value="Genomic_DNA"/>
</dbReference>
<dbReference type="Pfam" id="PF16189">
    <property type="entry name" value="Creatinase_N_2"/>
    <property type="match status" value="1"/>
</dbReference>
<dbReference type="InterPro" id="IPR050422">
    <property type="entry name" value="X-Pro_aminopeptidase_P"/>
</dbReference>
<organism evidence="7 8">
    <name type="scientific">Porphyromonas levii</name>
    <dbReference type="NCBI Taxonomy" id="28114"/>
    <lineage>
        <taxon>Bacteria</taxon>
        <taxon>Pseudomonadati</taxon>
        <taxon>Bacteroidota</taxon>
        <taxon>Bacteroidia</taxon>
        <taxon>Bacteroidales</taxon>
        <taxon>Porphyromonadaceae</taxon>
        <taxon>Porphyromonas</taxon>
    </lineage>
</organism>
<dbReference type="GO" id="GO:0070006">
    <property type="term" value="F:metalloaminopeptidase activity"/>
    <property type="evidence" value="ECO:0007669"/>
    <property type="project" value="InterPro"/>
</dbReference>
<accession>A0A4Y8WQA0</accession>
<keyword evidence="7" id="KW-0645">Protease</keyword>
<dbReference type="CDD" id="cd01085">
    <property type="entry name" value="APP"/>
    <property type="match status" value="1"/>
</dbReference>
<evidence type="ECO:0000256" key="1">
    <source>
        <dbReference type="ARBA" id="ARBA00008766"/>
    </source>
</evidence>
<comment type="caution">
    <text evidence="7">The sequence shown here is derived from an EMBL/GenBank/DDBJ whole genome shotgun (WGS) entry which is preliminary data.</text>
</comment>
<dbReference type="InterPro" id="IPR036005">
    <property type="entry name" value="Creatinase/aminopeptidase-like"/>
</dbReference>
<dbReference type="Pfam" id="PF16188">
    <property type="entry name" value="Peptidase_M24_C"/>
    <property type="match status" value="1"/>
</dbReference>
<feature type="domain" description="Creatinase N-terminal" evidence="5">
    <location>
        <begin position="8"/>
        <end position="144"/>
    </location>
</feature>
<dbReference type="InterPro" id="IPR000587">
    <property type="entry name" value="Creatinase_N"/>
</dbReference>
<dbReference type="InterPro" id="IPR033740">
    <property type="entry name" value="Pept_M24B"/>
</dbReference>
<dbReference type="Pfam" id="PF00557">
    <property type="entry name" value="Peptidase_M24"/>
    <property type="match status" value="1"/>
</dbReference>
<dbReference type="Pfam" id="PF01321">
    <property type="entry name" value="Creatinase_N"/>
    <property type="match status" value="1"/>
</dbReference>
<feature type="domain" description="Peptidase M24" evidence="4">
    <location>
        <begin position="312"/>
        <end position="523"/>
    </location>
</feature>
<sequence>MKEEIKSRLQALRNAMSQEHIDAYIIPSSDHHLSEYTPDCWKDREWISGFNGSAGTAVVAMDEAGLWTDSRYFLQGAAQLEGTTFTLRKEGLADTPSISDYLRKKGGIKRVGFFEKSMSTLEALRYKKALEIAGIEIVSDKDLVSMARTDAPEIPRNPFFVMPLEYAGESTKDKVARVRTALADKGANAIIVNMLCELAWLFNIRSNDVAYNPVGIGYGLVTKDSVNIYAFAEKLPEEVQKHLKDNGVTIKPYEAVYADVASLPEDTVLSLDPQRNNYAFYRAIPSGITVIEQLSPITLLKAVKNKTEYKGYKDVMKRDGAALTRFFIWLEKALAAGETPTEYEVGIKLSSFRAMDKNYVNDSFGTIAGFRGHGAIVHYSATPESSYELEPNGMFLLDSGGQYYDGTTDITRTVSLGGQPTKEEMGDYTRVLKGHIQLAMAIYPAGTRGSQLDILARKALWDNGQNYGHGTGHGVGYFLNVHEGPQNIRMDENPTVLQVGMVTSNEPGIYIAGKYGIRIENLVCTVPYAENDFGKFLTFETLTLCYLDNNLVEVSLLTDKELAWYNDYQARVYKEVSPLLSAEEAAWLKDKTAPLSK</sequence>
<dbReference type="InterPro" id="IPR029149">
    <property type="entry name" value="Creatin/AminoP/Spt16_N"/>
</dbReference>
<evidence type="ECO:0000256" key="2">
    <source>
        <dbReference type="ARBA" id="ARBA00022723"/>
    </source>
</evidence>
<name>A0A4Y8WQA0_9PORP</name>
<keyword evidence="8" id="KW-1185">Reference proteome</keyword>
<dbReference type="FunFam" id="3.90.230.10:FF:000009">
    <property type="entry name" value="xaa-Pro aminopeptidase 2"/>
    <property type="match status" value="1"/>
</dbReference>
<dbReference type="PANTHER" id="PTHR43763">
    <property type="entry name" value="XAA-PRO AMINOPEPTIDASE 1"/>
    <property type="match status" value="1"/>
</dbReference>
<gene>
    <name evidence="7" type="ORF">E4P47_04030</name>
</gene>
<protein>
    <submittedName>
        <fullName evidence="7">Aminopeptidase P family protein</fullName>
    </submittedName>
</protein>
<dbReference type="InterPro" id="IPR000994">
    <property type="entry name" value="Pept_M24"/>
</dbReference>
<dbReference type="Proteomes" id="UP000297225">
    <property type="component" value="Unassembled WGS sequence"/>
</dbReference>
<reference evidence="7 8" key="1">
    <citation type="submission" date="2019-03" db="EMBL/GenBank/DDBJ databases">
        <title>Porphyromonas levii Isolated from the Uterus of Dairy Cows.</title>
        <authorList>
            <person name="Francis A.M."/>
        </authorList>
    </citation>
    <scope>NUCLEOTIDE SEQUENCE [LARGE SCALE GENOMIC DNA]</scope>
    <source>
        <strain evidence="7 8">AF5678</strain>
    </source>
</reference>
<dbReference type="RefSeq" id="WP_134849393.1">
    <property type="nucleotide sequence ID" value="NZ_CP197400.1"/>
</dbReference>
<dbReference type="SUPFAM" id="SSF55920">
    <property type="entry name" value="Creatinase/aminopeptidase"/>
    <property type="match status" value="1"/>
</dbReference>
<dbReference type="GO" id="GO:0005737">
    <property type="term" value="C:cytoplasm"/>
    <property type="evidence" value="ECO:0007669"/>
    <property type="project" value="UniProtKB-ARBA"/>
</dbReference>
<dbReference type="Gene3D" id="3.40.350.10">
    <property type="entry name" value="Creatinase/prolidase N-terminal domain"/>
    <property type="match status" value="2"/>
</dbReference>